<organism evidence="3 4">
    <name type="scientific">Flavilitoribacter nigricans (strain ATCC 23147 / DSM 23189 / NBRC 102662 / NCIMB 1420 / SS-2)</name>
    <name type="common">Lewinella nigricans</name>
    <dbReference type="NCBI Taxonomy" id="1122177"/>
    <lineage>
        <taxon>Bacteria</taxon>
        <taxon>Pseudomonadati</taxon>
        <taxon>Bacteroidota</taxon>
        <taxon>Saprospiria</taxon>
        <taxon>Saprospirales</taxon>
        <taxon>Lewinellaceae</taxon>
        <taxon>Flavilitoribacter</taxon>
    </lineage>
</organism>
<proteinExistence type="predicted"/>
<dbReference type="GO" id="GO:0035556">
    <property type="term" value="P:intracellular signal transduction"/>
    <property type="evidence" value="ECO:0007669"/>
    <property type="project" value="InterPro"/>
</dbReference>
<accession>A0A2D0N3E0</accession>
<evidence type="ECO:0000259" key="2">
    <source>
        <dbReference type="PROSITE" id="PS50125"/>
    </source>
</evidence>
<dbReference type="InterPro" id="IPR029787">
    <property type="entry name" value="Nucleotide_cyclase"/>
</dbReference>
<dbReference type="AlphaFoldDB" id="A0A2D0N3E0"/>
<feature type="domain" description="Guanylate cyclase" evidence="2">
    <location>
        <begin position="180"/>
        <end position="309"/>
    </location>
</feature>
<feature type="transmembrane region" description="Helical" evidence="1">
    <location>
        <begin position="134"/>
        <end position="152"/>
    </location>
</feature>
<dbReference type="EMBL" id="PDUD01000035">
    <property type="protein sequence ID" value="PHN02896.1"/>
    <property type="molecule type" value="Genomic_DNA"/>
</dbReference>
<feature type="transmembrane region" description="Helical" evidence="1">
    <location>
        <begin position="25"/>
        <end position="44"/>
    </location>
</feature>
<dbReference type="CDD" id="cd07302">
    <property type="entry name" value="CHD"/>
    <property type="match status" value="1"/>
</dbReference>
<dbReference type="GO" id="GO:0009190">
    <property type="term" value="P:cyclic nucleotide biosynthetic process"/>
    <property type="evidence" value="ECO:0007669"/>
    <property type="project" value="InterPro"/>
</dbReference>
<keyword evidence="1" id="KW-0812">Transmembrane</keyword>
<sequence length="365" mass="43117">MLSRTGNPDMQLTLEQTRKLKNAKVLLLAGMVLGPLYTVFSDGFSSIHPFINTLVIGLITAVLVAFFEFILFTGQVRKLKFYKIFFLRIFLYTFSITATITMVMIISRMFRNDMNFRSVYLSDEFQHYLWEEDFLFGILYTLALVTIVIFIMQIKRKIGPKILFGFISGRYFHPREVERIIMFIEIQKVKTIIEKIGRVRFFRYLNDIIFDITETVLFHKGEFYEYVENEILLVWDVKRGTEKANCIRTFFEIQEIIEAKKMTYFEKYGFIPEFHASLHFGRLIRGEIGDVKSEIKYHGDVMNTAARILGETNWENNFLISSDLMEHITLPILYRKERLGKFGLRGKHQDIELYALKESETQFIK</sequence>
<evidence type="ECO:0000313" key="3">
    <source>
        <dbReference type="EMBL" id="PHN02896.1"/>
    </source>
</evidence>
<feature type="transmembrane region" description="Helical" evidence="1">
    <location>
        <begin position="50"/>
        <end position="73"/>
    </location>
</feature>
<keyword evidence="1" id="KW-0472">Membrane</keyword>
<keyword evidence="1" id="KW-1133">Transmembrane helix</keyword>
<gene>
    <name evidence="3" type="ORF">CRP01_29245</name>
</gene>
<dbReference type="GO" id="GO:0004016">
    <property type="term" value="F:adenylate cyclase activity"/>
    <property type="evidence" value="ECO:0007669"/>
    <property type="project" value="UniProtKB-ARBA"/>
</dbReference>
<dbReference type="Gene3D" id="3.30.70.1230">
    <property type="entry name" value="Nucleotide cyclase"/>
    <property type="match status" value="1"/>
</dbReference>
<reference evidence="3 4" key="1">
    <citation type="submission" date="2017-10" db="EMBL/GenBank/DDBJ databases">
        <title>The draft genome sequence of Lewinella nigricans NBRC 102662.</title>
        <authorList>
            <person name="Wang K."/>
        </authorList>
    </citation>
    <scope>NUCLEOTIDE SEQUENCE [LARGE SCALE GENOMIC DNA]</scope>
    <source>
        <strain evidence="3 4">NBRC 102662</strain>
    </source>
</reference>
<protein>
    <recommendedName>
        <fullName evidence="2">Guanylate cyclase domain-containing protein</fullName>
    </recommendedName>
</protein>
<evidence type="ECO:0000256" key="1">
    <source>
        <dbReference type="SAM" id="Phobius"/>
    </source>
</evidence>
<dbReference type="PROSITE" id="PS50125">
    <property type="entry name" value="GUANYLATE_CYCLASE_2"/>
    <property type="match status" value="1"/>
</dbReference>
<evidence type="ECO:0000313" key="4">
    <source>
        <dbReference type="Proteomes" id="UP000223913"/>
    </source>
</evidence>
<dbReference type="Proteomes" id="UP000223913">
    <property type="component" value="Unassembled WGS sequence"/>
</dbReference>
<dbReference type="OrthoDB" id="9768499at2"/>
<name>A0A2D0N3E0_FLAN2</name>
<dbReference type="Pfam" id="PF00211">
    <property type="entry name" value="Guanylate_cyc"/>
    <property type="match status" value="1"/>
</dbReference>
<dbReference type="InterPro" id="IPR001054">
    <property type="entry name" value="A/G_cyclase"/>
</dbReference>
<feature type="transmembrane region" description="Helical" evidence="1">
    <location>
        <begin position="85"/>
        <end position="106"/>
    </location>
</feature>
<comment type="caution">
    <text evidence="3">The sequence shown here is derived from an EMBL/GenBank/DDBJ whole genome shotgun (WGS) entry which is preliminary data.</text>
</comment>
<dbReference type="SUPFAM" id="SSF55073">
    <property type="entry name" value="Nucleotide cyclase"/>
    <property type="match status" value="1"/>
</dbReference>
<keyword evidence="4" id="KW-1185">Reference proteome</keyword>